<name>A0A645E5H9_9ZZZZ</name>
<proteinExistence type="predicted"/>
<organism evidence="1">
    <name type="scientific">bioreactor metagenome</name>
    <dbReference type="NCBI Taxonomy" id="1076179"/>
    <lineage>
        <taxon>unclassified sequences</taxon>
        <taxon>metagenomes</taxon>
        <taxon>ecological metagenomes</taxon>
    </lineage>
</organism>
<evidence type="ECO:0000313" key="1">
    <source>
        <dbReference type="EMBL" id="MPM97007.1"/>
    </source>
</evidence>
<gene>
    <name evidence="1" type="ORF">SDC9_144178</name>
</gene>
<comment type="caution">
    <text evidence="1">The sequence shown here is derived from an EMBL/GenBank/DDBJ whole genome shotgun (WGS) entry which is preliminary data.</text>
</comment>
<dbReference type="EMBL" id="VSSQ01043337">
    <property type="protein sequence ID" value="MPM97007.1"/>
    <property type="molecule type" value="Genomic_DNA"/>
</dbReference>
<evidence type="ECO:0008006" key="2">
    <source>
        <dbReference type="Google" id="ProtNLM"/>
    </source>
</evidence>
<protein>
    <recommendedName>
        <fullName evidence="2">TonB-dependent receptor-like beta-barrel domain-containing protein</fullName>
    </recommendedName>
</protein>
<sequence length="301" mass="35572">MKPNWKEDYLFRFATGWYQQPPFYRELRDMEGNLHTDLKAQKSIHLVAGFEHTDSMWNRPFRMVGEVYYKVLSDLIPYVVDNVHIRYLPEYRSHGYAVGVDFKMNGQFVPDAESWVSVSIMQTREDIEGDFYYLYFNSDGDTIRPNTINNVAVDSLRIEPGYIPRPTDQRVNVSLFFQDYLPQNPSYKMHLSLVFGSRLPFGPPNSDKYKQTRRMSPYRRVDIGFSKQIIGYLDPDPEKPVKARKNLKFIRNAWLSLEVFNLLNINNTVSYIWVTDVENNRYAVPNYLTKRQLNLKLLVEF</sequence>
<dbReference type="AlphaFoldDB" id="A0A645E5H9"/>
<reference evidence="1" key="1">
    <citation type="submission" date="2019-08" db="EMBL/GenBank/DDBJ databases">
        <authorList>
            <person name="Kucharzyk K."/>
            <person name="Murdoch R.W."/>
            <person name="Higgins S."/>
            <person name="Loffler F."/>
        </authorList>
    </citation>
    <scope>NUCLEOTIDE SEQUENCE</scope>
</reference>
<accession>A0A645E5H9</accession>
<dbReference type="SUPFAM" id="SSF56935">
    <property type="entry name" value="Porins"/>
    <property type="match status" value="1"/>
</dbReference>